<feature type="transmembrane region" description="Helical" evidence="1">
    <location>
        <begin position="92"/>
        <end position="109"/>
    </location>
</feature>
<evidence type="ECO:0000313" key="2">
    <source>
        <dbReference type="EMBL" id="KTB28204.1"/>
    </source>
</evidence>
<keyword evidence="1" id="KW-0812">Transmembrane</keyword>
<dbReference type="Proteomes" id="UP000054988">
    <property type="component" value="Unassembled WGS sequence"/>
</dbReference>
<sequence>MTTQAVLSFQIPDQIAAKPPPTSPTLITTVESCQRHTSIEDQSWALTPVRFVTMIHWASKRYKDHRIRAHSPVSKTTHLVYNYCLNCPTMKFTAIFATIFAFTVVAAALEAGPAPALEERNLKAVSVASPLLFFCLTRYVKGHVLLPGAFATEFKANSAATSPSIRTVPTDTSSSATGALERLVTTARGPRARCADSSAAER</sequence>
<accession>A0A0W0EVV6</accession>
<gene>
    <name evidence="2" type="ORF">WG66_19234</name>
</gene>
<evidence type="ECO:0000256" key="1">
    <source>
        <dbReference type="SAM" id="Phobius"/>
    </source>
</evidence>
<evidence type="ECO:0000313" key="3">
    <source>
        <dbReference type="Proteomes" id="UP000054988"/>
    </source>
</evidence>
<reference evidence="2 3" key="1">
    <citation type="submission" date="2015-12" db="EMBL/GenBank/DDBJ databases">
        <title>Draft genome sequence of Moniliophthora roreri, the causal agent of frosty pod rot of cacao.</title>
        <authorList>
            <person name="Aime M.C."/>
            <person name="Diaz-Valderrama J.R."/>
            <person name="Kijpornyongpan T."/>
            <person name="Phillips-Mora W."/>
        </authorList>
    </citation>
    <scope>NUCLEOTIDE SEQUENCE [LARGE SCALE GENOMIC DNA]</scope>
    <source>
        <strain evidence="2 3">MCA 2952</strain>
    </source>
</reference>
<protein>
    <submittedName>
        <fullName evidence="2">Uncharacterized protein</fullName>
    </submittedName>
</protein>
<dbReference type="AlphaFoldDB" id="A0A0W0EVV6"/>
<dbReference type="EMBL" id="LATX01002495">
    <property type="protein sequence ID" value="KTB28204.1"/>
    <property type="molecule type" value="Genomic_DNA"/>
</dbReference>
<comment type="caution">
    <text evidence="2">The sequence shown here is derived from an EMBL/GenBank/DDBJ whole genome shotgun (WGS) entry which is preliminary data.</text>
</comment>
<proteinExistence type="predicted"/>
<organism evidence="2 3">
    <name type="scientific">Moniliophthora roreri</name>
    <name type="common">Frosty pod rot fungus</name>
    <name type="synonym">Monilia roreri</name>
    <dbReference type="NCBI Taxonomy" id="221103"/>
    <lineage>
        <taxon>Eukaryota</taxon>
        <taxon>Fungi</taxon>
        <taxon>Dikarya</taxon>
        <taxon>Basidiomycota</taxon>
        <taxon>Agaricomycotina</taxon>
        <taxon>Agaricomycetes</taxon>
        <taxon>Agaricomycetidae</taxon>
        <taxon>Agaricales</taxon>
        <taxon>Marasmiineae</taxon>
        <taxon>Marasmiaceae</taxon>
        <taxon>Moniliophthora</taxon>
    </lineage>
</organism>
<keyword evidence="1" id="KW-1133">Transmembrane helix</keyword>
<keyword evidence="1" id="KW-0472">Membrane</keyword>
<name>A0A0W0EVV6_MONRR</name>